<keyword evidence="3" id="KW-1185">Reference proteome</keyword>
<dbReference type="EMBL" id="BEYU01000011">
    <property type="protein sequence ID" value="GBG25119.1"/>
    <property type="molecule type" value="Genomic_DNA"/>
</dbReference>
<dbReference type="Proteomes" id="UP000241890">
    <property type="component" value="Unassembled WGS sequence"/>
</dbReference>
<organism evidence="2 3">
    <name type="scientific">Hondaea fermentalgiana</name>
    <dbReference type="NCBI Taxonomy" id="2315210"/>
    <lineage>
        <taxon>Eukaryota</taxon>
        <taxon>Sar</taxon>
        <taxon>Stramenopiles</taxon>
        <taxon>Bigyra</taxon>
        <taxon>Labyrinthulomycetes</taxon>
        <taxon>Thraustochytrida</taxon>
        <taxon>Thraustochytriidae</taxon>
        <taxon>Hondaea</taxon>
    </lineage>
</organism>
<gene>
    <name evidence="2" type="ORF">FCC1311_006661</name>
</gene>
<dbReference type="InParanoid" id="A0A2R5G483"/>
<reference evidence="2 3" key="1">
    <citation type="submission" date="2017-12" db="EMBL/GenBank/DDBJ databases">
        <title>Sequencing, de novo assembly and annotation of complete genome of a new Thraustochytrid species, strain FCC1311.</title>
        <authorList>
            <person name="Sedici K."/>
            <person name="Godart F."/>
            <person name="Aiese Cigliano R."/>
            <person name="Sanseverino W."/>
            <person name="Barakat M."/>
            <person name="Ortet P."/>
            <person name="Marechal E."/>
            <person name="Cagnac O."/>
            <person name="Amato A."/>
        </authorList>
    </citation>
    <scope>NUCLEOTIDE SEQUENCE [LARGE SCALE GENOMIC DNA]</scope>
</reference>
<evidence type="ECO:0000313" key="2">
    <source>
        <dbReference type="EMBL" id="GBG25119.1"/>
    </source>
</evidence>
<feature type="region of interest" description="Disordered" evidence="1">
    <location>
        <begin position="1"/>
        <end position="28"/>
    </location>
</feature>
<sequence>MGKKNSKESTTGAMASTTSTSFFSPPEGKPFLIYQCGTNNWQREGEFSPGTSTAPAR</sequence>
<comment type="caution">
    <text evidence="2">The sequence shown here is derived from an EMBL/GenBank/DDBJ whole genome shotgun (WGS) entry which is preliminary data.</text>
</comment>
<proteinExistence type="predicted"/>
<name>A0A2R5G483_9STRA</name>
<evidence type="ECO:0000256" key="1">
    <source>
        <dbReference type="SAM" id="MobiDB-lite"/>
    </source>
</evidence>
<accession>A0A2R5G483</accession>
<evidence type="ECO:0000313" key="3">
    <source>
        <dbReference type="Proteomes" id="UP000241890"/>
    </source>
</evidence>
<protein>
    <submittedName>
        <fullName evidence="2">Uncharacterized protein</fullName>
    </submittedName>
</protein>
<feature type="compositionally biased region" description="Low complexity" evidence="1">
    <location>
        <begin position="8"/>
        <end position="26"/>
    </location>
</feature>
<dbReference type="AlphaFoldDB" id="A0A2R5G483"/>